<protein>
    <submittedName>
        <fullName evidence="1">Uncharacterized protein</fullName>
    </submittedName>
</protein>
<gene>
    <name evidence="1" type="ORF">METZ01_LOCUS86629</name>
</gene>
<evidence type="ECO:0000313" key="1">
    <source>
        <dbReference type="EMBL" id="SVA33775.1"/>
    </source>
</evidence>
<dbReference type="PIRSF" id="PIRSF030820">
    <property type="entry name" value="UCP030820"/>
    <property type="match status" value="1"/>
</dbReference>
<dbReference type="AlphaFoldDB" id="A0A381V076"/>
<sequence>MNLEAFTQEVNRELYGVLVDGSVEIEDVIDQVKCAALIAISFTAFADGRGLSLAYLLRSRYDYRGELRAVGEVLPDWTPYMLRSGFDSFELADSRAAETAIACMQWMSDHYQGSVVQPSPRFRRPSEEK</sequence>
<name>A0A381V076_9ZZZZ</name>
<dbReference type="EMBL" id="UINC01007520">
    <property type="protein sequence ID" value="SVA33775.1"/>
    <property type="molecule type" value="Genomic_DNA"/>
</dbReference>
<dbReference type="Pfam" id="PF06073">
    <property type="entry name" value="DUF934"/>
    <property type="match status" value="1"/>
</dbReference>
<accession>A0A381V076</accession>
<reference evidence="1" key="1">
    <citation type="submission" date="2018-05" db="EMBL/GenBank/DDBJ databases">
        <authorList>
            <person name="Lanie J.A."/>
            <person name="Ng W.-L."/>
            <person name="Kazmierczak K.M."/>
            <person name="Andrzejewski T.M."/>
            <person name="Davidsen T.M."/>
            <person name="Wayne K.J."/>
            <person name="Tettelin H."/>
            <person name="Glass J.I."/>
            <person name="Rusch D."/>
            <person name="Podicherti R."/>
            <person name="Tsui H.-C.T."/>
            <person name="Winkler M.E."/>
        </authorList>
    </citation>
    <scope>NUCLEOTIDE SEQUENCE</scope>
</reference>
<proteinExistence type="predicted"/>
<organism evidence="1">
    <name type="scientific">marine metagenome</name>
    <dbReference type="NCBI Taxonomy" id="408172"/>
    <lineage>
        <taxon>unclassified sequences</taxon>
        <taxon>metagenomes</taxon>
        <taxon>ecological metagenomes</taxon>
    </lineage>
</organism>
<dbReference type="InterPro" id="IPR008318">
    <property type="entry name" value="UCP030820"/>
</dbReference>